<name>A0A3N4U5B1_9BURK</name>
<keyword evidence="2" id="KW-1185">Reference proteome</keyword>
<evidence type="ECO:0000313" key="1">
    <source>
        <dbReference type="EMBL" id="RPE64968.1"/>
    </source>
</evidence>
<sequence length="60" mass="6288">MGAWRSHVGSQRGAFIEKSVAQRTKGPCQAGAGLRPWGRSFCVGGEGKGMGVLEPKCAKL</sequence>
<reference evidence="1 2" key="1">
    <citation type="submission" date="2018-11" db="EMBL/GenBank/DDBJ databases">
        <title>Genomic Encyclopedia of Type Strains, Phase IV (KMG-IV): sequencing the most valuable type-strain genomes for metagenomic binning, comparative biology and taxonomic classification.</title>
        <authorList>
            <person name="Goeker M."/>
        </authorList>
    </citation>
    <scope>NUCLEOTIDE SEQUENCE [LARGE SCALE GENOMIC DNA]</scope>
    <source>
        <strain evidence="1 2">DSM 101684</strain>
    </source>
</reference>
<evidence type="ECO:0000313" key="2">
    <source>
        <dbReference type="Proteomes" id="UP000272193"/>
    </source>
</evidence>
<protein>
    <submittedName>
        <fullName evidence="1">Uncharacterized protein</fullName>
    </submittedName>
</protein>
<comment type="caution">
    <text evidence="1">The sequence shown here is derived from an EMBL/GenBank/DDBJ whole genome shotgun (WGS) entry which is preliminary data.</text>
</comment>
<dbReference type="Proteomes" id="UP000272193">
    <property type="component" value="Unassembled WGS sequence"/>
</dbReference>
<accession>A0A3N4U5B1</accession>
<proteinExistence type="predicted"/>
<gene>
    <name evidence="1" type="ORF">EDC62_2092</name>
</gene>
<dbReference type="EMBL" id="RKQL01000005">
    <property type="protein sequence ID" value="RPE64968.1"/>
    <property type="molecule type" value="Genomic_DNA"/>
</dbReference>
<organism evidence="1 2">
    <name type="scientific">Tibeticola sediminis</name>
    <dbReference type="NCBI Taxonomy" id="1917811"/>
    <lineage>
        <taxon>Bacteria</taxon>
        <taxon>Pseudomonadati</taxon>
        <taxon>Pseudomonadota</taxon>
        <taxon>Betaproteobacteria</taxon>
        <taxon>Burkholderiales</taxon>
        <taxon>Comamonadaceae</taxon>
        <taxon>Tibeticola</taxon>
    </lineage>
</organism>
<dbReference type="AlphaFoldDB" id="A0A3N4U5B1"/>